<keyword evidence="2" id="KW-1003">Cell membrane</keyword>
<dbReference type="AlphaFoldDB" id="A0A1G9CMP7"/>
<keyword evidence="3 6" id="KW-0812">Transmembrane</keyword>
<dbReference type="STRING" id="990712.SAMN05216257_103162"/>
<keyword evidence="9" id="KW-1185">Reference proteome</keyword>
<keyword evidence="4 6" id="KW-1133">Transmembrane helix</keyword>
<sequence length="332" mass="36521">MLTPLVTPKAAAMASTLGTFGPIILAGVLGILLIALAVPIMLKERSDPLNKLKQAREGTARGEGPRLRHADRKDKLERFSHFLEPQDEEKYSAVRMALIRAGYRTKSAVRIFYFAQLTLALGALVVGLVYILFLAATSDEPIGTPQIMMAALPALIGYMAPKRWIASRAEKRQKQIIEGFPDSLDLMLVCVEAGQSFDQAVMRVAREMQTAYPALSEEYQLISYEIKAGKERASVLRDFAERVGVPDVSSFVTVLIQSQTFGTPISESIRVFSAEMRDKRLMRAEEAANKLPTKMTLMTMALTVPPLMVILVGPSVYDIYLTLNSGGVPVGR</sequence>
<dbReference type="PANTHER" id="PTHR35007:SF2">
    <property type="entry name" value="PILUS ASSEMBLE PROTEIN"/>
    <property type="match status" value="1"/>
</dbReference>
<feature type="domain" description="Type II secretion system protein GspF" evidence="7">
    <location>
        <begin position="184"/>
        <end position="312"/>
    </location>
</feature>
<evidence type="ECO:0000256" key="3">
    <source>
        <dbReference type="ARBA" id="ARBA00022692"/>
    </source>
</evidence>
<name>A0A1G9CMP7_9RHOB</name>
<evidence type="ECO:0000256" key="1">
    <source>
        <dbReference type="ARBA" id="ARBA00004651"/>
    </source>
</evidence>
<dbReference type="Pfam" id="PF00482">
    <property type="entry name" value="T2SSF"/>
    <property type="match status" value="1"/>
</dbReference>
<dbReference type="InterPro" id="IPR018076">
    <property type="entry name" value="T2SS_GspF_dom"/>
</dbReference>
<dbReference type="PANTHER" id="PTHR35007">
    <property type="entry name" value="INTEGRAL MEMBRANE PROTEIN-RELATED"/>
    <property type="match status" value="1"/>
</dbReference>
<accession>A0A1G9CMP7</accession>
<evidence type="ECO:0000256" key="6">
    <source>
        <dbReference type="SAM" id="Phobius"/>
    </source>
</evidence>
<gene>
    <name evidence="8" type="ORF">SAMN05216257_103162</name>
</gene>
<reference evidence="9" key="1">
    <citation type="submission" date="2016-10" db="EMBL/GenBank/DDBJ databases">
        <authorList>
            <person name="Varghese N."/>
            <person name="Submissions S."/>
        </authorList>
    </citation>
    <scope>NUCLEOTIDE SEQUENCE [LARGE SCALE GENOMIC DNA]</scope>
    <source>
        <strain evidence="9">CGMCC 1.10789</strain>
    </source>
</reference>
<evidence type="ECO:0000256" key="4">
    <source>
        <dbReference type="ARBA" id="ARBA00022989"/>
    </source>
</evidence>
<evidence type="ECO:0000313" key="8">
    <source>
        <dbReference type="EMBL" id="SDK52754.1"/>
    </source>
</evidence>
<dbReference type="GO" id="GO:0005886">
    <property type="term" value="C:plasma membrane"/>
    <property type="evidence" value="ECO:0007669"/>
    <property type="project" value="UniProtKB-SubCell"/>
</dbReference>
<feature type="transmembrane region" description="Helical" evidence="6">
    <location>
        <begin position="111"/>
        <end position="136"/>
    </location>
</feature>
<comment type="subcellular location">
    <subcellularLocation>
        <location evidence="1">Cell membrane</location>
        <topology evidence="1">Multi-pass membrane protein</topology>
    </subcellularLocation>
</comment>
<feature type="transmembrane region" description="Helical" evidence="6">
    <location>
        <begin position="142"/>
        <end position="161"/>
    </location>
</feature>
<dbReference type="Proteomes" id="UP000199328">
    <property type="component" value="Unassembled WGS sequence"/>
</dbReference>
<evidence type="ECO:0000256" key="5">
    <source>
        <dbReference type="ARBA" id="ARBA00023136"/>
    </source>
</evidence>
<protein>
    <submittedName>
        <fullName evidence="8">Tight adherence protein C</fullName>
    </submittedName>
</protein>
<feature type="transmembrane region" description="Helical" evidence="6">
    <location>
        <begin position="297"/>
        <end position="317"/>
    </location>
</feature>
<organism evidence="8 9">
    <name type="scientific">Meinhardsimonia xiamenensis</name>
    <dbReference type="NCBI Taxonomy" id="990712"/>
    <lineage>
        <taxon>Bacteria</taxon>
        <taxon>Pseudomonadati</taxon>
        <taxon>Pseudomonadota</taxon>
        <taxon>Alphaproteobacteria</taxon>
        <taxon>Rhodobacterales</taxon>
        <taxon>Paracoccaceae</taxon>
        <taxon>Meinhardsimonia</taxon>
    </lineage>
</organism>
<dbReference type="EMBL" id="FNFV01000003">
    <property type="protein sequence ID" value="SDK52754.1"/>
    <property type="molecule type" value="Genomic_DNA"/>
</dbReference>
<proteinExistence type="predicted"/>
<evidence type="ECO:0000313" key="9">
    <source>
        <dbReference type="Proteomes" id="UP000199328"/>
    </source>
</evidence>
<dbReference type="RefSeq" id="WP_249028361.1">
    <property type="nucleotide sequence ID" value="NZ_PVND01000001.1"/>
</dbReference>
<evidence type="ECO:0000259" key="7">
    <source>
        <dbReference type="Pfam" id="PF00482"/>
    </source>
</evidence>
<feature type="transmembrane region" description="Helical" evidence="6">
    <location>
        <begin position="20"/>
        <end position="42"/>
    </location>
</feature>
<evidence type="ECO:0000256" key="2">
    <source>
        <dbReference type="ARBA" id="ARBA00022475"/>
    </source>
</evidence>
<keyword evidence="5 6" id="KW-0472">Membrane</keyword>